<dbReference type="EMBL" id="CH895431">
    <property type="protein sequence ID" value="KRK05624.1"/>
    <property type="molecule type" value="Genomic_DNA"/>
</dbReference>
<evidence type="ECO:0000313" key="2">
    <source>
        <dbReference type="Proteomes" id="UP000002282"/>
    </source>
</evidence>
<protein>
    <submittedName>
        <fullName evidence="1">Uncharacterized protein</fullName>
    </submittedName>
</protein>
<reference evidence="1 2" key="1">
    <citation type="journal article" date="2007" name="Nature">
        <title>Evolution of genes and genomes on the Drosophila phylogeny.</title>
        <authorList>
            <consortium name="Drosophila 12 Genomes Consortium"/>
            <person name="Clark A.G."/>
            <person name="Eisen M.B."/>
            <person name="Smith D.R."/>
            <person name="Bergman C.M."/>
            <person name="Oliver B."/>
            <person name="Markow T.A."/>
            <person name="Kaufman T.C."/>
            <person name="Kellis M."/>
            <person name="Gelbart W."/>
            <person name="Iyer V.N."/>
            <person name="Pollard D.A."/>
            <person name="Sackton T.B."/>
            <person name="Larracuente A.M."/>
            <person name="Singh N.D."/>
            <person name="Abad J.P."/>
            <person name="Abt D.N."/>
            <person name="Adryan B."/>
            <person name="Aguade M."/>
            <person name="Akashi H."/>
            <person name="Anderson W.W."/>
            <person name="Aquadro C.F."/>
            <person name="Ardell D.H."/>
            <person name="Arguello R."/>
            <person name="Artieri C.G."/>
            <person name="Barbash D.A."/>
            <person name="Barker D."/>
            <person name="Barsanti P."/>
            <person name="Batterham P."/>
            <person name="Batzoglou S."/>
            <person name="Begun D."/>
            <person name="Bhutkar A."/>
            <person name="Blanco E."/>
            <person name="Bosak S.A."/>
            <person name="Bradley R.K."/>
            <person name="Brand A.D."/>
            <person name="Brent M.R."/>
            <person name="Brooks A.N."/>
            <person name="Brown R.H."/>
            <person name="Butlin R.K."/>
            <person name="Caggese C."/>
            <person name="Calvi B.R."/>
            <person name="Bernardo de Carvalho A."/>
            <person name="Caspi A."/>
            <person name="Castrezana S."/>
            <person name="Celniker S.E."/>
            <person name="Chang J.L."/>
            <person name="Chapple C."/>
            <person name="Chatterji S."/>
            <person name="Chinwalla A."/>
            <person name="Civetta A."/>
            <person name="Clifton S.W."/>
            <person name="Comeron J.M."/>
            <person name="Costello J.C."/>
            <person name="Coyne J.A."/>
            <person name="Daub J."/>
            <person name="David R.G."/>
            <person name="Delcher A.L."/>
            <person name="Delehaunty K."/>
            <person name="Do C.B."/>
            <person name="Ebling H."/>
            <person name="Edwards K."/>
            <person name="Eickbush T."/>
            <person name="Evans J.D."/>
            <person name="Filipski A."/>
            <person name="Findeiss S."/>
            <person name="Freyhult E."/>
            <person name="Fulton L."/>
            <person name="Fulton R."/>
            <person name="Garcia A.C."/>
            <person name="Gardiner A."/>
            <person name="Garfield D.A."/>
            <person name="Garvin B.E."/>
            <person name="Gibson G."/>
            <person name="Gilbert D."/>
            <person name="Gnerre S."/>
            <person name="Godfrey J."/>
            <person name="Good R."/>
            <person name="Gotea V."/>
            <person name="Gravely B."/>
            <person name="Greenberg A.J."/>
            <person name="Griffiths-Jones S."/>
            <person name="Gross S."/>
            <person name="Guigo R."/>
            <person name="Gustafson E.A."/>
            <person name="Haerty W."/>
            <person name="Hahn M.W."/>
            <person name="Halligan D.L."/>
            <person name="Halpern A.L."/>
            <person name="Halter G.M."/>
            <person name="Han M.V."/>
            <person name="Heger A."/>
            <person name="Hillier L."/>
            <person name="Hinrichs A.S."/>
            <person name="Holmes I."/>
            <person name="Hoskins R.A."/>
            <person name="Hubisz M.J."/>
            <person name="Hultmark D."/>
            <person name="Huntley M.A."/>
            <person name="Jaffe D.B."/>
            <person name="Jagadeeshan S."/>
            <person name="Jeck W.R."/>
            <person name="Johnson J."/>
            <person name="Jones C.D."/>
            <person name="Jordan W.C."/>
            <person name="Karpen G.H."/>
            <person name="Kataoka E."/>
            <person name="Keightley P.D."/>
            <person name="Kheradpour P."/>
            <person name="Kirkness E.F."/>
            <person name="Koerich L.B."/>
            <person name="Kristiansen K."/>
            <person name="Kudrna D."/>
            <person name="Kulathinal R.J."/>
            <person name="Kumar S."/>
            <person name="Kwok R."/>
            <person name="Lander E."/>
            <person name="Langley C.H."/>
            <person name="Lapoint R."/>
            <person name="Lazzaro B.P."/>
            <person name="Lee S.J."/>
            <person name="Levesque L."/>
            <person name="Li R."/>
            <person name="Lin C.F."/>
            <person name="Lin M.F."/>
            <person name="Lindblad-Toh K."/>
            <person name="Llopart A."/>
            <person name="Long M."/>
            <person name="Low L."/>
            <person name="Lozovsky E."/>
            <person name="Lu J."/>
            <person name="Luo M."/>
            <person name="Machado C.A."/>
            <person name="Makalowski W."/>
            <person name="Marzo M."/>
            <person name="Matsuda M."/>
            <person name="Matzkin L."/>
            <person name="McAllister B."/>
            <person name="McBride C.S."/>
            <person name="McKernan B."/>
            <person name="McKernan K."/>
            <person name="Mendez-Lago M."/>
            <person name="Minx P."/>
            <person name="Mollenhauer M.U."/>
            <person name="Montooth K."/>
            <person name="Mount S.M."/>
            <person name="Mu X."/>
            <person name="Myers E."/>
            <person name="Negre B."/>
            <person name="Newfeld S."/>
            <person name="Nielsen R."/>
            <person name="Noor M.A."/>
            <person name="O'Grady P."/>
            <person name="Pachter L."/>
            <person name="Papaceit M."/>
            <person name="Parisi M.J."/>
            <person name="Parisi M."/>
            <person name="Parts L."/>
            <person name="Pedersen J.S."/>
            <person name="Pesole G."/>
            <person name="Phillippy A.M."/>
            <person name="Ponting C.P."/>
            <person name="Pop M."/>
            <person name="Porcelli D."/>
            <person name="Powell J.R."/>
            <person name="Prohaska S."/>
            <person name="Pruitt K."/>
            <person name="Puig M."/>
            <person name="Quesneville H."/>
            <person name="Ram K.R."/>
            <person name="Rand D."/>
            <person name="Rasmussen M.D."/>
            <person name="Reed L.K."/>
            <person name="Reenan R."/>
            <person name="Reily A."/>
            <person name="Remington K.A."/>
            <person name="Rieger T.T."/>
            <person name="Ritchie M.G."/>
            <person name="Robin C."/>
            <person name="Rogers Y.H."/>
            <person name="Rohde C."/>
            <person name="Rozas J."/>
            <person name="Rubenfield M.J."/>
            <person name="Ruiz A."/>
            <person name="Russo S."/>
            <person name="Salzberg S.L."/>
            <person name="Sanchez-Gracia A."/>
            <person name="Saranga D.J."/>
            <person name="Sato H."/>
            <person name="Schaeffer S.W."/>
            <person name="Schatz M.C."/>
            <person name="Schlenke T."/>
            <person name="Schwartz R."/>
            <person name="Segarra C."/>
            <person name="Singh R.S."/>
            <person name="Sirot L."/>
            <person name="Sirota M."/>
            <person name="Sisneros N.B."/>
            <person name="Smith C.D."/>
            <person name="Smith T.F."/>
            <person name="Spieth J."/>
            <person name="Stage D.E."/>
            <person name="Stark A."/>
            <person name="Stephan W."/>
            <person name="Strausberg R.L."/>
            <person name="Strempel S."/>
            <person name="Sturgill D."/>
            <person name="Sutton G."/>
            <person name="Sutton G.G."/>
            <person name="Tao W."/>
            <person name="Teichmann S."/>
            <person name="Tobari Y.N."/>
            <person name="Tomimura Y."/>
            <person name="Tsolas J.M."/>
            <person name="Valente V.L."/>
            <person name="Venter E."/>
            <person name="Venter J.C."/>
            <person name="Vicario S."/>
            <person name="Vieira F.G."/>
            <person name="Vilella A.J."/>
            <person name="Villasante A."/>
            <person name="Walenz B."/>
            <person name="Wang J."/>
            <person name="Wasserman M."/>
            <person name="Watts T."/>
            <person name="Wilson D."/>
            <person name="Wilson R.K."/>
            <person name="Wing R.A."/>
            <person name="Wolfner M.F."/>
            <person name="Wong A."/>
            <person name="Wong G.K."/>
            <person name="Wu C.I."/>
            <person name="Wu G."/>
            <person name="Yamamoto D."/>
            <person name="Yang H.P."/>
            <person name="Yang S.P."/>
            <person name="Yorke J.A."/>
            <person name="Yoshida K."/>
            <person name="Zdobnov E."/>
            <person name="Zhang P."/>
            <person name="Zhang Y."/>
            <person name="Zimin A.V."/>
            <person name="Baldwin J."/>
            <person name="Abdouelleil A."/>
            <person name="Abdulkadir J."/>
            <person name="Abebe A."/>
            <person name="Abera B."/>
            <person name="Abreu J."/>
            <person name="Acer S.C."/>
            <person name="Aftuck L."/>
            <person name="Alexander A."/>
            <person name="An P."/>
            <person name="Anderson E."/>
            <person name="Anderson S."/>
            <person name="Arachi H."/>
            <person name="Azer M."/>
            <person name="Bachantsang P."/>
            <person name="Barry A."/>
            <person name="Bayul T."/>
            <person name="Berlin A."/>
            <person name="Bessette D."/>
            <person name="Bloom T."/>
            <person name="Blye J."/>
            <person name="Boguslavskiy L."/>
            <person name="Bonnet C."/>
            <person name="Boukhgalter B."/>
            <person name="Bourzgui I."/>
            <person name="Brown A."/>
            <person name="Cahill P."/>
            <person name="Channer S."/>
            <person name="Cheshatsang Y."/>
            <person name="Chuda L."/>
            <person name="Citroen M."/>
            <person name="Collymore A."/>
            <person name="Cooke P."/>
            <person name="Costello M."/>
            <person name="D'Aco K."/>
            <person name="Daza R."/>
            <person name="De Haan G."/>
            <person name="DeGray S."/>
            <person name="DeMaso C."/>
            <person name="Dhargay N."/>
            <person name="Dooley K."/>
            <person name="Dooley E."/>
            <person name="Doricent M."/>
            <person name="Dorje P."/>
            <person name="Dorjee K."/>
            <person name="Dupes A."/>
            <person name="Elong R."/>
            <person name="Falk J."/>
            <person name="Farina A."/>
            <person name="Faro S."/>
            <person name="Ferguson D."/>
            <person name="Fisher S."/>
            <person name="Foley C.D."/>
            <person name="Franke A."/>
            <person name="Friedrich D."/>
            <person name="Gadbois L."/>
            <person name="Gearin G."/>
            <person name="Gearin C.R."/>
            <person name="Giannoukos G."/>
            <person name="Goode T."/>
            <person name="Graham J."/>
            <person name="Grandbois E."/>
            <person name="Grewal S."/>
            <person name="Gyaltsen K."/>
            <person name="Hafez N."/>
            <person name="Hagos B."/>
            <person name="Hall J."/>
            <person name="Henson C."/>
            <person name="Hollinger A."/>
            <person name="Honan T."/>
            <person name="Huard M.D."/>
            <person name="Hughes L."/>
            <person name="Hurhula B."/>
            <person name="Husby M.E."/>
            <person name="Kamat A."/>
            <person name="Kanga B."/>
            <person name="Kashin S."/>
            <person name="Khazanovich D."/>
            <person name="Kisner P."/>
            <person name="Lance K."/>
            <person name="Lara M."/>
            <person name="Lee W."/>
            <person name="Lennon N."/>
            <person name="Letendre F."/>
            <person name="LeVine R."/>
            <person name="Lipovsky A."/>
            <person name="Liu X."/>
            <person name="Liu J."/>
            <person name="Liu S."/>
            <person name="Lokyitsang T."/>
            <person name="Lokyitsang Y."/>
            <person name="Lubonja R."/>
            <person name="Lui A."/>
            <person name="MacDonald P."/>
            <person name="Magnisalis V."/>
            <person name="Maru K."/>
            <person name="Matthews C."/>
            <person name="McCusker W."/>
            <person name="McDonough S."/>
            <person name="Mehta T."/>
            <person name="Meldrim J."/>
            <person name="Meneus L."/>
            <person name="Mihai O."/>
            <person name="Mihalev A."/>
            <person name="Mihova T."/>
            <person name="Mittelman R."/>
            <person name="Mlenga V."/>
            <person name="Montmayeur A."/>
            <person name="Mulrain L."/>
            <person name="Navidi A."/>
            <person name="Naylor J."/>
            <person name="Negash T."/>
            <person name="Nguyen T."/>
            <person name="Nguyen N."/>
            <person name="Nicol R."/>
            <person name="Norbu C."/>
            <person name="Norbu N."/>
            <person name="Novod N."/>
            <person name="O'Neill B."/>
            <person name="Osman S."/>
            <person name="Markiewicz E."/>
            <person name="Oyono O.L."/>
            <person name="Patti C."/>
            <person name="Phunkhang P."/>
            <person name="Pierre F."/>
            <person name="Priest M."/>
            <person name="Raghuraman S."/>
            <person name="Rege F."/>
            <person name="Reyes R."/>
            <person name="Rise C."/>
            <person name="Rogov P."/>
            <person name="Ross K."/>
            <person name="Ryan E."/>
            <person name="Settipalli S."/>
            <person name="Shea T."/>
            <person name="Sherpa N."/>
            <person name="Shi L."/>
            <person name="Shih D."/>
            <person name="Sparrow T."/>
            <person name="Spaulding J."/>
            <person name="Stalker J."/>
            <person name="Stange-Thomann N."/>
            <person name="Stavropoulos S."/>
            <person name="Stone C."/>
            <person name="Strader C."/>
            <person name="Tesfaye S."/>
            <person name="Thomson T."/>
            <person name="Thoulutsang Y."/>
            <person name="Thoulutsang D."/>
            <person name="Topham K."/>
            <person name="Topping I."/>
            <person name="Tsamla T."/>
            <person name="Vassiliev H."/>
            <person name="Vo A."/>
            <person name="Wangchuk T."/>
            <person name="Wangdi T."/>
            <person name="Weiand M."/>
            <person name="Wilkinson J."/>
            <person name="Wilson A."/>
            <person name="Yadav S."/>
            <person name="Young G."/>
            <person name="Yu Q."/>
            <person name="Zembek L."/>
            <person name="Zhong D."/>
            <person name="Zimmer A."/>
            <person name="Zwirko Z."/>
            <person name="Jaffe D.B."/>
            <person name="Alvarez P."/>
            <person name="Brockman W."/>
            <person name="Butler J."/>
            <person name="Chin C."/>
            <person name="Gnerre S."/>
            <person name="Grabherr M."/>
            <person name="Kleber M."/>
            <person name="Mauceli E."/>
            <person name="MacCallum I."/>
        </authorList>
    </citation>
    <scope>NUCLEOTIDE SEQUENCE [LARGE SCALE GENOMIC DNA]</scope>
    <source>
        <strain evidence="2">Tai18E2 / Tucson 14021-0261.01</strain>
    </source>
</reference>
<dbReference type="OrthoDB" id="8039594at2759"/>
<sequence>MYKIPGGRQEGQYHYDDIKPIPFSTVHMDHLGNEHILVLVDAFTKFTILLYGYEPRDVLENTLTSVIQNQDQGMMTDAELEKLRADAANIINDHRAVAKMRYDAAHSKPTV</sequence>
<proteinExistence type="predicted"/>
<reference evidence="1 2" key="2">
    <citation type="journal article" date="2007" name="PLoS Biol.">
        <title>Principles of genome evolution in the Drosophila melanogaster species group.</title>
        <authorList>
            <person name="Ranz J.M."/>
            <person name="Maurin D."/>
            <person name="Chan Y.S."/>
            <person name="von Grotthuss M."/>
            <person name="Hillier L.W."/>
            <person name="Roote J."/>
            <person name="Ashburner M."/>
            <person name="Bergman C.M."/>
        </authorList>
    </citation>
    <scope>NUCLEOTIDE SEQUENCE [LARGE SCALE GENOMIC DNA]</scope>
    <source>
        <strain evidence="2">Tai18E2 / Tucson 14021-0261.01</strain>
    </source>
</reference>
<dbReference type="Proteomes" id="UP000002282">
    <property type="component" value="Unassembled WGS sequence"/>
</dbReference>
<dbReference type="AlphaFoldDB" id="A0A0R1E8D7"/>
<evidence type="ECO:0000313" key="1">
    <source>
        <dbReference type="EMBL" id="KRK05624.1"/>
    </source>
</evidence>
<gene>
    <name evidence="1" type="primary">Dyak\GE27905</name>
    <name evidence="1" type="synonym">GE27905</name>
    <name evidence="1" type="ORF">Dyak_GE27905</name>
</gene>
<organism evidence="1 2">
    <name type="scientific">Drosophila yakuba</name>
    <name type="common">Fruit fly</name>
    <dbReference type="NCBI Taxonomy" id="7245"/>
    <lineage>
        <taxon>Eukaryota</taxon>
        <taxon>Metazoa</taxon>
        <taxon>Ecdysozoa</taxon>
        <taxon>Arthropoda</taxon>
        <taxon>Hexapoda</taxon>
        <taxon>Insecta</taxon>
        <taxon>Pterygota</taxon>
        <taxon>Neoptera</taxon>
        <taxon>Endopterygota</taxon>
        <taxon>Diptera</taxon>
        <taxon>Brachycera</taxon>
        <taxon>Muscomorpha</taxon>
        <taxon>Ephydroidea</taxon>
        <taxon>Drosophilidae</taxon>
        <taxon>Drosophila</taxon>
        <taxon>Sophophora</taxon>
    </lineage>
</organism>
<accession>A0A0R1E8D7</accession>
<name>A0A0R1E8D7_DROYA</name>
<keyword evidence="2" id="KW-1185">Reference proteome</keyword>
<dbReference type="KEGG" id="dya:Dyak_GE27905"/>